<comment type="subcellular location">
    <subcellularLocation>
        <location evidence="2 12">Cell inner membrane</location>
        <topology evidence="2 12">Single-pass membrane protein</topology>
    </subcellularLocation>
</comment>
<evidence type="ECO:0000256" key="8">
    <source>
        <dbReference type="ARBA" id="ARBA00022692"/>
    </source>
</evidence>
<evidence type="ECO:0000256" key="11">
    <source>
        <dbReference type="ARBA" id="ARBA00023136"/>
    </source>
</evidence>
<keyword evidence="8 12" id="KW-0812">Transmembrane</keyword>
<comment type="similarity">
    <text evidence="3 12">Belongs to the CcmD/CycX/HelD family.</text>
</comment>
<evidence type="ECO:0000256" key="13">
    <source>
        <dbReference type="SAM" id="MobiDB-lite"/>
    </source>
</evidence>
<dbReference type="GO" id="GO:0017004">
    <property type="term" value="P:cytochrome complex assembly"/>
    <property type="evidence" value="ECO:0007669"/>
    <property type="project" value="UniProtKB-KW"/>
</dbReference>
<keyword evidence="6 12" id="KW-1003">Cell membrane</keyword>
<dbReference type="GO" id="GO:0005886">
    <property type="term" value="C:plasma membrane"/>
    <property type="evidence" value="ECO:0007669"/>
    <property type="project" value="UniProtKB-SubCell"/>
</dbReference>
<keyword evidence="11 12" id="KW-0472">Membrane</keyword>
<dbReference type="GO" id="GO:0015886">
    <property type="term" value="P:heme transport"/>
    <property type="evidence" value="ECO:0007669"/>
    <property type="project" value="InterPro"/>
</dbReference>
<evidence type="ECO:0000256" key="12">
    <source>
        <dbReference type="RuleBase" id="RU363101"/>
    </source>
</evidence>
<evidence type="ECO:0000313" key="15">
    <source>
        <dbReference type="EMBL" id="CUU43742.1"/>
    </source>
</evidence>
<evidence type="ECO:0000256" key="2">
    <source>
        <dbReference type="ARBA" id="ARBA00004377"/>
    </source>
</evidence>
<dbReference type="KEGG" id="bvr:BVIR_2"/>
<feature type="compositionally biased region" description="Low complexity" evidence="13">
    <location>
        <begin position="54"/>
        <end position="64"/>
    </location>
</feature>
<keyword evidence="5 12" id="KW-0813">Transport</keyword>
<dbReference type="InterPro" id="IPR007078">
    <property type="entry name" value="Haem_export_protD_CcmD"/>
</dbReference>
<dbReference type="RefSeq" id="WP_055035889.1">
    <property type="nucleotide sequence ID" value="NZ_AP014854.2"/>
</dbReference>
<evidence type="ECO:0000256" key="6">
    <source>
        <dbReference type="ARBA" id="ARBA00022475"/>
    </source>
</evidence>
<proteinExistence type="inferred from homology"/>
<feature type="region of interest" description="Disordered" evidence="13">
    <location>
        <begin position="50"/>
        <end position="70"/>
    </location>
</feature>
<protein>
    <recommendedName>
        <fullName evidence="4 12">Heme exporter protein D</fullName>
    </recommendedName>
</protein>
<evidence type="ECO:0000256" key="9">
    <source>
        <dbReference type="ARBA" id="ARBA00022748"/>
    </source>
</evidence>
<keyword evidence="9 12" id="KW-0201">Cytochrome c-type biogenesis</keyword>
<evidence type="ECO:0000256" key="10">
    <source>
        <dbReference type="ARBA" id="ARBA00022989"/>
    </source>
</evidence>
<organism evidence="15 16">
    <name type="scientific">Blastochloris viridis</name>
    <name type="common">Rhodopseudomonas viridis</name>
    <dbReference type="NCBI Taxonomy" id="1079"/>
    <lineage>
        <taxon>Bacteria</taxon>
        <taxon>Pseudomonadati</taxon>
        <taxon>Pseudomonadota</taxon>
        <taxon>Alphaproteobacteria</taxon>
        <taxon>Hyphomicrobiales</taxon>
        <taxon>Blastochloridaceae</taxon>
        <taxon>Blastochloris</taxon>
    </lineage>
</organism>
<dbReference type="EMBL" id="AP014854">
    <property type="protein sequence ID" value="BAR98931.1"/>
    <property type="molecule type" value="Genomic_DNA"/>
</dbReference>
<dbReference type="Pfam" id="PF04995">
    <property type="entry name" value="CcmD"/>
    <property type="match status" value="1"/>
</dbReference>
<keyword evidence="7 12" id="KW-0997">Cell inner membrane</keyword>
<dbReference type="AlphaFoldDB" id="A0A0H5BF17"/>
<keyword evidence="10 12" id="KW-1133">Transmembrane helix</keyword>
<name>A0A0H5BF17_BLAVI</name>
<reference evidence="16" key="3">
    <citation type="journal article" date="2016" name="Genome Announc.">
        <title>Revised genome sequence of the purple photosynthetic bacterium Blastochloris viridis.</title>
        <authorList>
            <person name="Liu L.N."/>
            <person name="Faulkner M."/>
            <person name="Liu X."/>
            <person name="Huang F."/>
            <person name="Darby A.C."/>
            <person name="Hall N."/>
        </authorList>
    </citation>
    <scope>NUCLEOTIDE SEQUENCE [LARGE SCALE GENOMIC DNA]</scope>
    <source>
        <strain evidence="16">ATCC 19567 / DSM 133 / F</strain>
    </source>
</reference>
<evidence type="ECO:0000313" key="14">
    <source>
        <dbReference type="EMBL" id="BAR98931.1"/>
    </source>
</evidence>
<dbReference type="NCBIfam" id="TIGR03141">
    <property type="entry name" value="cytochro_ccmD"/>
    <property type="match status" value="1"/>
</dbReference>
<dbReference type="OrthoDB" id="7868669at2"/>
<keyword evidence="16" id="KW-1185">Reference proteome</keyword>
<feature type="transmembrane region" description="Helical" evidence="12">
    <location>
        <begin position="12"/>
        <end position="31"/>
    </location>
</feature>
<dbReference type="STRING" id="1079.BVIR_2"/>
<gene>
    <name evidence="14" type="ORF">BV133_1338</name>
    <name evidence="15" type="ORF">BVIRIDIS_27680</name>
</gene>
<evidence type="ECO:0000256" key="1">
    <source>
        <dbReference type="ARBA" id="ARBA00002442"/>
    </source>
</evidence>
<dbReference type="EMBL" id="LN907867">
    <property type="protein sequence ID" value="CUU43742.1"/>
    <property type="molecule type" value="Genomic_DNA"/>
</dbReference>
<dbReference type="Proteomes" id="UP000065734">
    <property type="component" value="Chromosome I"/>
</dbReference>
<accession>A0A0H5BF17</accession>
<sequence>MIDLGPHALFIQLAWGAAVAITLGLIAWVMLDYRARRRELAKLEAVADARRRPAATTPKPAAAVEGAGLP</sequence>
<reference evidence="15" key="2">
    <citation type="submission" date="2015-11" db="EMBL/GenBank/DDBJ databases">
        <authorList>
            <person name="Zhang Y."/>
            <person name="Guo Z."/>
        </authorList>
    </citation>
    <scope>NUCLEOTIDE SEQUENCE</scope>
    <source>
        <strain evidence="15">1</strain>
    </source>
</reference>
<evidence type="ECO:0000313" key="16">
    <source>
        <dbReference type="Proteomes" id="UP000065734"/>
    </source>
</evidence>
<evidence type="ECO:0000256" key="3">
    <source>
        <dbReference type="ARBA" id="ARBA00008741"/>
    </source>
</evidence>
<comment type="function">
    <text evidence="1 12">Required for the export of heme to the periplasm for the biogenesis of c-type cytochromes.</text>
</comment>
<reference evidence="14" key="1">
    <citation type="journal article" date="2015" name="Genome Announc.">
        <title>Complete Genome Sequence of the Bacteriochlorophyll b-Producing Photosynthetic Bacterium Blastochloris viridis.</title>
        <authorList>
            <person name="Tsukatani Y."/>
            <person name="Hirose Y."/>
            <person name="Harada J."/>
            <person name="Misawa N."/>
            <person name="Mori K."/>
            <person name="Inoue K."/>
            <person name="Tamiaki H."/>
        </authorList>
    </citation>
    <scope>NUCLEOTIDE SEQUENCE [LARGE SCALE GENOMIC DNA]</scope>
    <source>
        <strain evidence="14">DSM 133</strain>
    </source>
</reference>
<evidence type="ECO:0000256" key="4">
    <source>
        <dbReference type="ARBA" id="ARBA00016461"/>
    </source>
</evidence>
<evidence type="ECO:0000256" key="5">
    <source>
        <dbReference type="ARBA" id="ARBA00022448"/>
    </source>
</evidence>
<evidence type="ECO:0000256" key="7">
    <source>
        <dbReference type="ARBA" id="ARBA00022519"/>
    </source>
</evidence>